<proteinExistence type="predicted"/>
<evidence type="ECO:0000313" key="3">
    <source>
        <dbReference type="Proteomes" id="UP000295550"/>
    </source>
</evidence>
<dbReference type="RefSeq" id="WP_132347020.1">
    <property type="nucleotide sequence ID" value="NZ_CAWOLF010000019.1"/>
</dbReference>
<accession>A0A4R4J333</accession>
<evidence type="ECO:0000256" key="1">
    <source>
        <dbReference type="SAM" id="MobiDB-lite"/>
    </source>
</evidence>
<evidence type="ECO:0000313" key="2">
    <source>
        <dbReference type="EMBL" id="TDB47897.1"/>
    </source>
</evidence>
<reference evidence="2 3" key="1">
    <citation type="journal article" date="2019" name="Int. J. Syst. Evol. Microbiol.">
        <title>Photorhabdus khanii subsp. guanajuatensis subsp. nov., isolated from Heterorhabditis atacamensis, and Photorhabdus luminescens subsp. mexicana subsp. nov., isolated from Heterorhabditis mexicana entomopathogenic nematodes.</title>
        <authorList>
            <person name="Machado R.A.R."/>
            <person name="Bruno P."/>
            <person name="Arce C.C.M."/>
            <person name="Liechti N."/>
            <person name="Kohler A."/>
            <person name="Bernal J."/>
            <person name="Bruggmann R."/>
            <person name="Turlings T.C.J."/>
        </authorList>
    </citation>
    <scope>NUCLEOTIDE SEQUENCE [LARGE SCALE GENOMIC DNA]</scope>
    <source>
        <strain evidence="2 3">MEX47-22</strain>
    </source>
</reference>
<organism evidence="2 3">
    <name type="scientific">Photorhabdus luminescens subsp. mexicana</name>
    <dbReference type="NCBI Taxonomy" id="2100167"/>
    <lineage>
        <taxon>Bacteria</taxon>
        <taxon>Pseudomonadati</taxon>
        <taxon>Pseudomonadota</taxon>
        <taxon>Gammaproteobacteria</taxon>
        <taxon>Enterobacterales</taxon>
        <taxon>Morganellaceae</taxon>
        <taxon>Photorhabdus</taxon>
    </lineage>
</organism>
<protein>
    <submittedName>
        <fullName evidence="2">Uncharacterized protein</fullName>
    </submittedName>
</protein>
<feature type="region of interest" description="Disordered" evidence="1">
    <location>
        <begin position="68"/>
        <end position="88"/>
    </location>
</feature>
<dbReference type="AlphaFoldDB" id="A0A4R4J333"/>
<feature type="compositionally biased region" description="Basic and acidic residues" evidence="1">
    <location>
        <begin position="68"/>
        <end position="81"/>
    </location>
</feature>
<gene>
    <name evidence="2" type="ORF">C5468_17560</name>
</gene>
<comment type="caution">
    <text evidence="2">The sequence shown here is derived from an EMBL/GenBank/DDBJ whole genome shotgun (WGS) entry which is preliminary data.</text>
</comment>
<sequence length="124" mass="13731">MKGKSQKELRAERLRNALQIKGYETNCDVDLPEYTQSHTTGFIPNAGRLIGLSHYRVEDAVIPVWSEHTRHGTGDGSDRSRGSHGGIVMHSSRKRALMALRSEVEMKMAALLADLDDAIVTAED</sequence>
<dbReference type="EMBL" id="PUJX01000019">
    <property type="protein sequence ID" value="TDB47897.1"/>
    <property type="molecule type" value="Genomic_DNA"/>
</dbReference>
<dbReference type="Proteomes" id="UP000295550">
    <property type="component" value="Unassembled WGS sequence"/>
</dbReference>
<name>A0A4R4J333_PHOLU</name>